<organism evidence="3 4">
    <name type="scientific">Mycena rosella</name>
    <name type="common">Pink bonnet</name>
    <name type="synonym">Agaricus rosellus</name>
    <dbReference type="NCBI Taxonomy" id="1033263"/>
    <lineage>
        <taxon>Eukaryota</taxon>
        <taxon>Fungi</taxon>
        <taxon>Dikarya</taxon>
        <taxon>Basidiomycota</taxon>
        <taxon>Agaricomycotina</taxon>
        <taxon>Agaricomycetes</taxon>
        <taxon>Agaricomycetidae</taxon>
        <taxon>Agaricales</taxon>
        <taxon>Marasmiineae</taxon>
        <taxon>Mycenaceae</taxon>
        <taxon>Mycena</taxon>
    </lineage>
</organism>
<evidence type="ECO:0000313" key="3">
    <source>
        <dbReference type="EMBL" id="KAJ7663490.1"/>
    </source>
</evidence>
<protein>
    <submittedName>
        <fullName evidence="3">Uncharacterized protein</fullName>
    </submittedName>
</protein>
<feature type="compositionally biased region" description="Acidic residues" evidence="2">
    <location>
        <begin position="263"/>
        <end position="272"/>
    </location>
</feature>
<evidence type="ECO:0000313" key="4">
    <source>
        <dbReference type="Proteomes" id="UP001221757"/>
    </source>
</evidence>
<dbReference type="AlphaFoldDB" id="A0AAD7G644"/>
<feature type="compositionally biased region" description="Basic and acidic residues" evidence="2">
    <location>
        <begin position="237"/>
        <end position="249"/>
    </location>
</feature>
<feature type="region of interest" description="Disordered" evidence="2">
    <location>
        <begin position="236"/>
        <end position="306"/>
    </location>
</feature>
<evidence type="ECO:0000256" key="2">
    <source>
        <dbReference type="SAM" id="MobiDB-lite"/>
    </source>
</evidence>
<evidence type="ECO:0000256" key="1">
    <source>
        <dbReference type="SAM" id="Coils"/>
    </source>
</evidence>
<keyword evidence="1" id="KW-0175">Coiled coil</keyword>
<reference evidence="3" key="1">
    <citation type="submission" date="2023-03" db="EMBL/GenBank/DDBJ databases">
        <title>Massive genome expansion in bonnet fungi (Mycena s.s.) driven by repeated elements and novel gene families across ecological guilds.</title>
        <authorList>
            <consortium name="Lawrence Berkeley National Laboratory"/>
            <person name="Harder C.B."/>
            <person name="Miyauchi S."/>
            <person name="Viragh M."/>
            <person name="Kuo A."/>
            <person name="Thoen E."/>
            <person name="Andreopoulos B."/>
            <person name="Lu D."/>
            <person name="Skrede I."/>
            <person name="Drula E."/>
            <person name="Henrissat B."/>
            <person name="Morin E."/>
            <person name="Kohler A."/>
            <person name="Barry K."/>
            <person name="LaButti K."/>
            <person name="Morin E."/>
            <person name="Salamov A."/>
            <person name="Lipzen A."/>
            <person name="Mereny Z."/>
            <person name="Hegedus B."/>
            <person name="Baldrian P."/>
            <person name="Stursova M."/>
            <person name="Weitz H."/>
            <person name="Taylor A."/>
            <person name="Grigoriev I.V."/>
            <person name="Nagy L.G."/>
            <person name="Martin F."/>
            <person name="Kauserud H."/>
        </authorList>
    </citation>
    <scope>NUCLEOTIDE SEQUENCE</scope>
    <source>
        <strain evidence="3">CBHHK067</strain>
    </source>
</reference>
<feature type="coiled-coil region" evidence="1">
    <location>
        <begin position="448"/>
        <end position="539"/>
    </location>
</feature>
<accession>A0AAD7G644</accession>
<proteinExistence type="predicted"/>
<sequence>MAPPIALGFCEAKRQSWICGPLEILSATGGLASATASLESYTDPSKTNEGALALAQLGAPALITQDEGLPATNTETLQLRPHPCTLPRPESPGITCTTRTFLVDYLPPTYPYMHYRSASSPNPKFQIHFFVFSGPDPPPSDIGATPGDVYVAPAASALYAYLPAGGWTRWTAVAPDAQARRSTLRLEDAGLLAHPHFPDRMLWPSDSTFTWYSINNSRARRNKGVGAEVLVARTLQHGHEAKRRAEDGQGTKTRKRPCRSVDAEEEQVDAEVEQPNPQAEAPSLQVEKVDQRIPGEKETGAVSREASTTAEWDTFYAKPRNAGNTRAGKQLREQAAVIARWEAENTALRTRIAALESQLESTTTAQEPERVAAKRAESMAAVLDPEVMEFMRETFAREVVKTCYAQQDEAQAAAAKAKAQVVILEKYLDDAMKVDDVVDPELHAEAQRARAAEEKTQLAAKLARAIEQDADARDHASLYIREAQEKIAQLGAKLQSRTDAEAASLHRSTAEIAEAQRKIAKLEAEAARLEACAQKQTDALHQLLAAREDGQDDDRCS</sequence>
<name>A0AAD7G644_MYCRO</name>
<dbReference type="Proteomes" id="UP001221757">
    <property type="component" value="Unassembled WGS sequence"/>
</dbReference>
<gene>
    <name evidence="3" type="ORF">B0H17DRAFT_1211664</name>
</gene>
<dbReference type="EMBL" id="JARKIE010000233">
    <property type="protein sequence ID" value="KAJ7663490.1"/>
    <property type="molecule type" value="Genomic_DNA"/>
</dbReference>
<comment type="caution">
    <text evidence="3">The sequence shown here is derived from an EMBL/GenBank/DDBJ whole genome shotgun (WGS) entry which is preliminary data.</text>
</comment>
<keyword evidence="4" id="KW-1185">Reference proteome</keyword>
<feature type="compositionally biased region" description="Basic and acidic residues" evidence="2">
    <location>
        <begin position="287"/>
        <end position="299"/>
    </location>
</feature>